<dbReference type="Pfam" id="PF13581">
    <property type="entry name" value="HATPase_c_2"/>
    <property type="match status" value="1"/>
</dbReference>
<keyword evidence="1 2" id="KW-0597">Phosphoprotein</keyword>
<dbReference type="KEGG" id="uli:ETAA1_32880"/>
<gene>
    <name evidence="4" type="primary">glnG</name>
    <name evidence="4" type="ORF">ETAA1_32880</name>
</gene>
<feature type="modified residue" description="4-aspartylphosphate" evidence="2">
    <location>
        <position position="62"/>
    </location>
</feature>
<dbReference type="PANTHER" id="PTHR44591">
    <property type="entry name" value="STRESS RESPONSE REGULATOR PROTEIN 1"/>
    <property type="match status" value="1"/>
</dbReference>
<dbReference type="EMBL" id="CP036273">
    <property type="protein sequence ID" value="QDU21322.1"/>
    <property type="molecule type" value="Genomic_DNA"/>
</dbReference>
<accession>A0A517XUZ1</accession>
<dbReference type="AlphaFoldDB" id="A0A517XUZ1"/>
<dbReference type="Proteomes" id="UP000319576">
    <property type="component" value="Chromosome"/>
</dbReference>
<name>A0A517XUZ1_9BACT</name>
<proteinExistence type="predicted"/>
<dbReference type="OrthoDB" id="9770645at2"/>
<dbReference type="Pfam" id="PF00072">
    <property type="entry name" value="Response_reg"/>
    <property type="match status" value="1"/>
</dbReference>
<evidence type="ECO:0000313" key="5">
    <source>
        <dbReference type="Proteomes" id="UP000319576"/>
    </source>
</evidence>
<protein>
    <submittedName>
        <fullName evidence="4">Nitrogen regulation protein NR(I)</fullName>
    </submittedName>
</protein>
<dbReference type="SMART" id="SM00448">
    <property type="entry name" value="REC"/>
    <property type="match status" value="1"/>
</dbReference>
<dbReference type="SUPFAM" id="SSF55874">
    <property type="entry name" value="ATPase domain of HSP90 chaperone/DNA topoisomerase II/histidine kinase"/>
    <property type="match status" value="1"/>
</dbReference>
<dbReference type="CDD" id="cd16936">
    <property type="entry name" value="HATPase_RsbW-like"/>
    <property type="match status" value="1"/>
</dbReference>
<sequence>MASILVVDDSMIDQRLAGRLLQSRTSPTDGPEPTGFTVTYAANGREALAAVDREAPAVIVTDLLMPEMTGLELVREVRARHPLVPVVLMTAHGSEEMAVRALQAGAASYVPKRDLARDLLQSVEAVVEASKTRRGHARLMKCLTRSEADFVLDNDPSLIPPLVGHLRECVFRISSADETELVRVTMALREALMNAMEHGNLEMSSDLRGRDDKEYHRLADERRSDPRYAGRRVHVTARDTPAEAVVVIRDEGPGFDTTAVPDPTDPANLEKSSGRGLLLMRAFMSEVRHNAKGNEVALIRRPES</sequence>
<evidence type="ECO:0000256" key="1">
    <source>
        <dbReference type="ARBA" id="ARBA00022553"/>
    </source>
</evidence>
<evidence type="ECO:0000313" key="4">
    <source>
        <dbReference type="EMBL" id="QDU21322.1"/>
    </source>
</evidence>
<dbReference type="InterPro" id="IPR036890">
    <property type="entry name" value="HATPase_C_sf"/>
</dbReference>
<dbReference type="CDD" id="cd00156">
    <property type="entry name" value="REC"/>
    <property type="match status" value="1"/>
</dbReference>
<dbReference type="SUPFAM" id="SSF52172">
    <property type="entry name" value="CheY-like"/>
    <property type="match status" value="1"/>
</dbReference>
<evidence type="ECO:0000259" key="3">
    <source>
        <dbReference type="PROSITE" id="PS50110"/>
    </source>
</evidence>
<keyword evidence="5" id="KW-1185">Reference proteome</keyword>
<evidence type="ECO:0000256" key="2">
    <source>
        <dbReference type="PROSITE-ProRule" id="PRU00169"/>
    </source>
</evidence>
<dbReference type="Gene3D" id="3.30.565.10">
    <property type="entry name" value="Histidine kinase-like ATPase, C-terminal domain"/>
    <property type="match status" value="1"/>
</dbReference>
<feature type="domain" description="Response regulatory" evidence="3">
    <location>
        <begin position="3"/>
        <end position="127"/>
    </location>
</feature>
<dbReference type="InterPro" id="IPR011006">
    <property type="entry name" value="CheY-like_superfamily"/>
</dbReference>
<dbReference type="PANTHER" id="PTHR44591:SF3">
    <property type="entry name" value="RESPONSE REGULATORY DOMAIN-CONTAINING PROTEIN"/>
    <property type="match status" value="1"/>
</dbReference>
<dbReference type="InterPro" id="IPR003594">
    <property type="entry name" value="HATPase_dom"/>
</dbReference>
<dbReference type="Gene3D" id="3.40.50.2300">
    <property type="match status" value="1"/>
</dbReference>
<dbReference type="InterPro" id="IPR050595">
    <property type="entry name" value="Bact_response_regulator"/>
</dbReference>
<dbReference type="RefSeq" id="WP_145240181.1">
    <property type="nucleotide sequence ID" value="NZ_CP036273.1"/>
</dbReference>
<organism evidence="4 5">
    <name type="scientific">Urbifossiella limnaea</name>
    <dbReference type="NCBI Taxonomy" id="2528023"/>
    <lineage>
        <taxon>Bacteria</taxon>
        <taxon>Pseudomonadati</taxon>
        <taxon>Planctomycetota</taxon>
        <taxon>Planctomycetia</taxon>
        <taxon>Gemmatales</taxon>
        <taxon>Gemmataceae</taxon>
        <taxon>Urbifossiella</taxon>
    </lineage>
</organism>
<dbReference type="PROSITE" id="PS50110">
    <property type="entry name" value="RESPONSE_REGULATORY"/>
    <property type="match status" value="1"/>
</dbReference>
<dbReference type="InterPro" id="IPR001789">
    <property type="entry name" value="Sig_transdc_resp-reg_receiver"/>
</dbReference>
<dbReference type="GO" id="GO:0000160">
    <property type="term" value="P:phosphorelay signal transduction system"/>
    <property type="evidence" value="ECO:0007669"/>
    <property type="project" value="InterPro"/>
</dbReference>
<reference evidence="4 5" key="1">
    <citation type="submission" date="2019-02" db="EMBL/GenBank/DDBJ databases">
        <title>Deep-cultivation of Planctomycetes and their phenomic and genomic characterization uncovers novel biology.</title>
        <authorList>
            <person name="Wiegand S."/>
            <person name="Jogler M."/>
            <person name="Boedeker C."/>
            <person name="Pinto D."/>
            <person name="Vollmers J."/>
            <person name="Rivas-Marin E."/>
            <person name="Kohn T."/>
            <person name="Peeters S.H."/>
            <person name="Heuer A."/>
            <person name="Rast P."/>
            <person name="Oberbeckmann S."/>
            <person name="Bunk B."/>
            <person name="Jeske O."/>
            <person name="Meyerdierks A."/>
            <person name="Storesund J.E."/>
            <person name="Kallscheuer N."/>
            <person name="Luecker S."/>
            <person name="Lage O.M."/>
            <person name="Pohl T."/>
            <person name="Merkel B.J."/>
            <person name="Hornburger P."/>
            <person name="Mueller R.-W."/>
            <person name="Bruemmer F."/>
            <person name="Labrenz M."/>
            <person name="Spormann A.M."/>
            <person name="Op den Camp H."/>
            <person name="Overmann J."/>
            <person name="Amann R."/>
            <person name="Jetten M.S.M."/>
            <person name="Mascher T."/>
            <person name="Medema M.H."/>
            <person name="Devos D.P."/>
            <person name="Kaster A.-K."/>
            <person name="Ovreas L."/>
            <person name="Rohde M."/>
            <person name="Galperin M.Y."/>
            <person name="Jogler C."/>
        </authorList>
    </citation>
    <scope>NUCLEOTIDE SEQUENCE [LARGE SCALE GENOMIC DNA]</scope>
    <source>
        <strain evidence="4 5">ETA_A1</strain>
    </source>
</reference>